<evidence type="ECO:0000313" key="1">
    <source>
        <dbReference type="EMBL" id="SYV89743.1"/>
    </source>
</evidence>
<sequence>MFEGLEIGKIPSWVDSLDKKGDDVYKTIGLARKIVNQKYLDIAKQTFSINLTRKNDFKKEIDQIKQNLDLW</sequence>
<feature type="non-terminal residue" evidence="1">
    <location>
        <position position="71"/>
    </location>
</feature>
<evidence type="ECO:0000313" key="2">
    <source>
        <dbReference type="Proteomes" id="UP000259864"/>
    </source>
</evidence>
<organism evidence="1 2">
    <name type="scientific">Metamycoplasma alkalescens</name>
    <dbReference type="NCBI Taxonomy" id="45363"/>
    <lineage>
        <taxon>Bacteria</taxon>
        <taxon>Bacillati</taxon>
        <taxon>Mycoplasmatota</taxon>
        <taxon>Mycoplasmoidales</taxon>
        <taxon>Metamycoplasmataceae</taxon>
        <taxon>Metamycoplasma</taxon>
    </lineage>
</organism>
<proteinExistence type="predicted"/>
<dbReference type="KEGG" id="mala:NCTC10135_00243"/>
<dbReference type="Proteomes" id="UP000259864">
    <property type="component" value="Chromosome 1"/>
</dbReference>
<accession>A0A3B0PIY5</accession>
<dbReference type="EMBL" id="LS991949">
    <property type="protein sequence ID" value="SYV89743.1"/>
    <property type="molecule type" value="Genomic_DNA"/>
</dbReference>
<protein>
    <submittedName>
        <fullName evidence="1">Uncharacterized protein</fullName>
    </submittedName>
</protein>
<dbReference type="AlphaFoldDB" id="A0A3B0PIY5"/>
<reference evidence="2" key="1">
    <citation type="submission" date="2018-06" db="EMBL/GenBank/DDBJ databases">
        <authorList>
            <consortium name="Pathogen Informatics"/>
        </authorList>
    </citation>
    <scope>NUCLEOTIDE SEQUENCE [LARGE SCALE GENOMIC DNA]</scope>
    <source>
        <strain evidence="2">NCTC10135</strain>
    </source>
</reference>
<gene>
    <name evidence="1" type="ORF">NCTC10135_00243</name>
</gene>
<name>A0A3B0PIY5_9BACT</name>